<accession>A0A1D2QS34</accession>
<organism evidence="2 3">
    <name type="scientific">Candidatus Endobugula sertula</name>
    <name type="common">Bugula neritina bacterial symbiont</name>
    <dbReference type="NCBI Taxonomy" id="62101"/>
    <lineage>
        <taxon>Bacteria</taxon>
        <taxon>Pseudomonadati</taxon>
        <taxon>Pseudomonadota</taxon>
        <taxon>Gammaproteobacteria</taxon>
        <taxon>Cellvibrionales</taxon>
        <taxon>Cellvibrionaceae</taxon>
        <taxon>Candidatus Endobugula</taxon>
    </lineage>
</organism>
<comment type="caution">
    <text evidence="2">The sequence shown here is derived from an EMBL/GenBank/DDBJ whole genome shotgun (WGS) entry which is preliminary data.</text>
</comment>
<dbReference type="Proteomes" id="UP000242502">
    <property type="component" value="Unassembled WGS sequence"/>
</dbReference>
<evidence type="ECO:0000313" key="2">
    <source>
        <dbReference type="EMBL" id="ODS24408.1"/>
    </source>
</evidence>
<sequence length="478" mass="50759">MTWLTNGHAHLQRIFPLLSGLRVLIFILFSAAAYASVERITRYEYDGAGNIVRVFYEEQSEALSINQLTPAFVNRGNTAQITATGDNLLGAEVLTDVEGLTIRHVTASSDQVTFTITASTQALLGNAALRVVTGVGETQTAVIVADVIPVLHTQPAPIAISPSTPNTRIRLMFAHPRPEDETYTVSISDPTIATHSETTFTVLAGEREAELTLNAVTDGITTLNISLANKFYFYEFPVYVNKRFIELVNEYPDMQQRGVFSDTISVHIQSPNQSTSNTAISTPVGVNMTREGEATHSLAYTQVVGVTIPEPTQAGANAAYSQAVGITVLESNQAGNSAAYSPVIGVAITDNHSAANSLAYSQPIGVAINNASNTSLSDPVGTTIGALLHTIQPNTVFINSTVTLEVGGVNLQDVQQVNLSPSDGMTLGIFTVNSAGTLLSIPLTIESHAPAGTYELRLTTSQGLATTRSGLPLTLTIQ</sequence>
<gene>
    <name evidence="2" type="ORF">AB835_03665</name>
</gene>
<name>A0A1D2QS34_9GAMM</name>
<evidence type="ECO:0000313" key="3">
    <source>
        <dbReference type="Proteomes" id="UP000242502"/>
    </source>
</evidence>
<feature type="transmembrane region" description="Helical" evidence="1">
    <location>
        <begin position="14"/>
        <end position="35"/>
    </location>
</feature>
<dbReference type="EMBL" id="MDLC01000009">
    <property type="protein sequence ID" value="ODS24408.1"/>
    <property type="molecule type" value="Genomic_DNA"/>
</dbReference>
<dbReference type="InterPro" id="IPR013783">
    <property type="entry name" value="Ig-like_fold"/>
</dbReference>
<keyword evidence="1" id="KW-0472">Membrane</keyword>
<dbReference type="Gene3D" id="2.60.40.10">
    <property type="entry name" value="Immunoglobulins"/>
    <property type="match status" value="2"/>
</dbReference>
<reference evidence="2 3" key="1">
    <citation type="journal article" date="2016" name="Appl. Environ. Microbiol.">
        <title>Lack of Overt Genome Reduction in the Bryostatin-Producing Bryozoan Symbiont "Candidatus Endobugula sertula".</title>
        <authorList>
            <person name="Miller I.J."/>
            <person name="Vanee N."/>
            <person name="Fong S.S."/>
            <person name="Lim-Fong G.E."/>
            <person name="Kwan J.C."/>
        </authorList>
    </citation>
    <scope>NUCLEOTIDE SEQUENCE [LARGE SCALE GENOMIC DNA]</scope>
    <source>
        <strain evidence="2">AB1-4</strain>
    </source>
</reference>
<keyword evidence="1" id="KW-1133">Transmembrane helix</keyword>
<evidence type="ECO:0000256" key="1">
    <source>
        <dbReference type="SAM" id="Phobius"/>
    </source>
</evidence>
<proteinExistence type="predicted"/>
<dbReference type="AlphaFoldDB" id="A0A1D2QS34"/>
<keyword evidence="1" id="KW-0812">Transmembrane</keyword>
<protein>
    <submittedName>
        <fullName evidence="2">Uncharacterized protein</fullName>
    </submittedName>
</protein>
<dbReference type="STRING" id="62101.AB835_03665"/>